<accession>A0A1I1JV99</accession>
<dbReference type="PROSITE" id="PS51724">
    <property type="entry name" value="SPOR"/>
    <property type="match status" value="1"/>
</dbReference>
<dbReference type="OrthoDB" id="2473397at2"/>
<dbReference type="SUPFAM" id="SSF110997">
    <property type="entry name" value="Sporulation related repeat"/>
    <property type="match status" value="1"/>
</dbReference>
<proteinExistence type="predicted"/>
<reference evidence="2 3" key="1">
    <citation type="submission" date="2016-10" db="EMBL/GenBank/DDBJ databases">
        <authorList>
            <person name="de Groot N.N."/>
        </authorList>
    </citation>
    <scope>NUCLEOTIDE SEQUENCE [LARGE SCALE GENOMIC DNA]</scope>
    <source>
        <strain evidence="2 3">DSM 6793</strain>
    </source>
</reference>
<dbReference type="GO" id="GO:0042834">
    <property type="term" value="F:peptidoglycan binding"/>
    <property type="evidence" value="ECO:0007669"/>
    <property type="project" value="InterPro"/>
</dbReference>
<evidence type="ECO:0000313" key="2">
    <source>
        <dbReference type="EMBL" id="SFC49723.1"/>
    </source>
</evidence>
<dbReference type="STRING" id="927664.SAMN05421780_10656"/>
<dbReference type="PROSITE" id="PS51257">
    <property type="entry name" value="PROKAR_LIPOPROTEIN"/>
    <property type="match status" value="1"/>
</dbReference>
<dbReference type="Gene3D" id="3.30.70.1070">
    <property type="entry name" value="Sporulation related repeat"/>
    <property type="match status" value="1"/>
</dbReference>
<evidence type="ECO:0000259" key="1">
    <source>
        <dbReference type="PROSITE" id="PS51724"/>
    </source>
</evidence>
<gene>
    <name evidence="2" type="ORF">SAMN05421780_10656</name>
</gene>
<dbReference type="Pfam" id="PF05036">
    <property type="entry name" value="SPOR"/>
    <property type="match status" value="1"/>
</dbReference>
<organism evidence="2 3">
    <name type="scientific">Flexibacter flexilis DSM 6793</name>
    <dbReference type="NCBI Taxonomy" id="927664"/>
    <lineage>
        <taxon>Bacteria</taxon>
        <taxon>Pseudomonadati</taxon>
        <taxon>Bacteroidota</taxon>
        <taxon>Cytophagia</taxon>
        <taxon>Cytophagales</taxon>
        <taxon>Flexibacteraceae</taxon>
        <taxon>Flexibacter</taxon>
    </lineage>
</organism>
<protein>
    <submittedName>
        <fullName evidence="2">Sporulation related domain-containing protein</fullName>
    </submittedName>
</protein>
<dbReference type="Proteomes" id="UP000199514">
    <property type="component" value="Unassembled WGS sequence"/>
</dbReference>
<dbReference type="InterPro" id="IPR007730">
    <property type="entry name" value="SPOR-like_dom"/>
</dbReference>
<name>A0A1I1JV99_9BACT</name>
<keyword evidence="3" id="KW-1185">Reference proteome</keyword>
<dbReference type="RefSeq" id="WP_091512265.1">
    <property type="nucleotide sequence ID" value="NZ_FOLE01000006.1"/>
</dbReference>
<evidence type="ECO:0000313" key="3">
    <source>
        <dbReference type="Proteomes" id="UP000199514"/>
    </source>
</evidence>
<dbReference type="EMBL" id="FOLE01000006">
    <property type="protein sequence ID" value="SFC49723.1"/>
    <property type="molecule type" value="Genomic_DNA"/>
</dbReference>
<sequence>MNTRIRVYFYVFLMGLFLIVGCKAGNNTVTNKKNTNTSVSSTWRPRFVPETAANASASSSASEIPATNSINLQINTLLDSIAYYNKFIDKAMGYRVIVYSGINREDANKVKEKIYKRFPDIDVYTTYKQPSFKVKVGDFFTRLEAQKMYNQLRNNFPNVLVIEDEIIIHR</sequence>
<dbReference type="InterPro" id="IPR036680">
    <property type="entry name" value="SPOR-like_sf"/>
</dbReference>
<feature type="domain" description="SPOR" evidence="1">
    <location>
        <begin position="88"/>
        <end position="169"/>
    </location>
</feature>
<dbReference type="AlphaFoldDB" id="A0A1I1JV99"/>